<organism evidence="1">
    <name type="scientific">Anguilla anguilla</name>
    <name type="common">European freshwater eel</name>
    <name type="synonym">Muraena anguilla</name>
    <dbReference type="NCBI Taxonomy" id="7936"/>
    <lineage>
        <taxon>Eukaryota</taxon>
        <taxon>Metazoa</taxon>
        <taxon>Chordata</taxon>
        <taxon>Craniata</taxon>
        <taxon>Vertebrata</taxon>
        <taxon>Euteleostomi</taxon>
        <taxon>Actinopterygii</taxon>
        <taxon>Neopterygii</taxon>
        <taxon>Teleostei</taxon>
        <taxon>Anguilliformes</taxon>
        <taxon>Anguillidae</taxon>
        <taxon>Anguilla</taxon>
    </lineage>
</organism>
<accession>A0A0E9VFX4</accession>
<protein>
    <submittedName>
        <fullName evidence="1">Uncharacterized protein</fullName>
    </submittedName>
</protein>
<sequence>MEFSVNVLI</sequence>
<reference evidence="1" key="2">
    <citation type="journal article" date="2015" name="Fish Shellfish Immunol.">
        <title>Early steps in the European eel (Anguilla anguilla)-Vibrio vulnificus interaction in the gills: Role of the RtxA13 toxin.</title>
        <authorList>
            <person name="Callol A."/>
            <person name="Pajuelo D."/>
            <person name="Ebbesson L."/>
            <person name="Teles M."/>
            <person name="MacKenzie S."/>
            <person name="Amaro C."/>
        </authorList>
    </citation>
    <scope>NUCLEOTIDE SEQUENCE</scope>
</reference>
<evidence type="ECO:0000313" key="1">
    <source>
        <dbReference type="EMBL" id="JAH77034.1"/>
    </source>
</evidence>
<dbReference type="EMBL" id="GBXM01031543">
    <property type="protein sequence ID" value="JAH77034.1"/>
    <property type="molecule type" value="Transcribed_RNA"/>
</dbReference>
<name>A0A0E9VFX4_ANGAN</name>
<reference evidence="1" key="1">
    <citation type="submission" date="2014-11" db="EMBL/GenBank/DDBJ databases">
        <authorList>
            <person name="Amaro Gonzalez C."/>
        </authorList>
    </citation>
    <scope>NUCLEOTIDE SEQUENCE</scope>
</reference>
<proteinExistence type="predicted"/>